<organism evidence="1 2">
    <name type="scientific">Dreissena polymorpha</name>
    <name type="common">Zebra mussel</name>
    <name type="synonym">Mytilus polymorpha</name>
    <dbReference type="NCBI Taxonomy" id="45954"/>
    <lineage>
        <taxon>Eukaryota</taxon>
        <taxon>Metazoa</taxon>
        <taxon>Spiralia</taxon>
        <taxon>Lophotrochozoa</taxon>
        <taxon>Mollusca</taxon>
        <taxon>Bivalvia</taxon>
        <taxon>Autobranchia</taxon>
        <taxon>Heteroconchia</taxon>
        <taxon>Euheterodonta</taxon>
        <taxon>Imparidentia</taxon>
        <taxon>Neoheterodontei</taxon>
        <taxon>Myida</taxon>
        <taxon>Dreissenoidea</taxon>
        <taxon>Dreissenidae</taxon>
        <taxon>Dreissena</taxon>
    </lineage>
</organism>
<proteinExistence type="predicted"/>
<accession>A0A9D4E368</accession>
<comment type="caution">
    <text evidence="1">The sequence shown here is derived from an EMBL/GenBank/DDBJ whole genome shotgun (WGS) entry which is preliminary data.</text>
</comment>
<protein>
    <submittedName>
        <fullName evidence="1">Uncharacterized protein</fullName>
    </submittedName>
</protein>
<reference evidence="1" key="2">
    <citation type="submission" date="2020-11" db="EMBL/GenBank/DDBJ databases">
        <authorList>
            <person name="McCartney M.A."/>
            <person name="Auch B."/>
            <person name="Kono T."/>
            <person name="Mallez S."/>
            <person name="Becker A."/>
            <person name="Gohl D.M."/>
            <person name="Silverstein K.A.T."/>
            <person name="Koren S."/>
            <person name="Bechman K.B."/>
            <person name="Herman A."/>
            <person name="Abrahante J.E."/>
            <person name="Garbe J."/>
        </authorList>
    </citation>
    <scope>NUCLEOTIDE SEQUENCE</scope>
    <source>
        <strain evidence="1">Duluth1</strain>
        <tissue evidence="1">Whole animal</tissue>
    </source>
</reference>
<name>A0A9D4E368_DREPO</name>
<gene>
    <name evidence="1" type="ORF">DPMN_173304</name>
</gene>
<dbReference type="Proteomes" id="UP000828390">
    <property type="component" value="Unassembled WGS sequence"/>
</dbReference>
<keyword evidence="2" id="KW-1185">Reference proteome</keyword>
<reference evidence="1" key="1">
    <citation type="journal article" date="2019" name="bioRxiv">
        <title>The Genome of the Zebra Mussel, Dreissena polymorpha: A Resource for Invasive Species Research.</title>
        <authorList>
            <person name="McCartney M.A."/>
            <person name="Auch B."/>
            <person name="Kono T."/>
            <person name="Mallez S."/>
            <person name="Zhang Y."/>
            <person name="Obille A."/>
            <person name="Becker A."/>
            <person name="Abrahante J.E."/>
            <person name="Garbe J."/>
            <person name="Badalamenti J.P."/>
            <person name="Herman A."/>
            <person name="Mangelson H."/>
            <person name="Liachko I."/>
            <person name="Sullivan S."/>
            <person name="Sone E.D."/>
            <person name="Koren S."/>
            <person name="Silverstein K.A.T."/>
            <person name="Beckman K.B."/>
            <person name="Gohl D.M."/>
        </authorList>
    </citation>
    <scope>NUCLEOTIDE SEQUENCE</scope>
    <source>
        <strain evidence="1">Duluth1</strain>
        <tissue evidence="1">Whole animal</tissue>
    </source>
</reference>
<evidence type="ECO:0000313" key="2">
    <source>
        <dbReference type="Proteomes" id="UP000828390"/>
    </source>
</evidence>
<dbReference type="AlphaFoldDB" id="A0A9D4E368"/>
<evidence type="ECO:0000313" key="1">
    <source>
        <dbReference type="EMBL" id="KAH3771973.1"/>
    </source>
</evidence>
<dbReference type="EMBL" id="JAIWYP010000009">
    <property type="protein sequence ID" value="KAH3771973.1"/>
    <property type="molecule type" value="Genomic_DNA"/>
</dbReference>
<sequence>MESAWVQPCMFALAQTIQHLVQRICSMEKKLEGIQLMEKKVPYFENEIRKVWVVIDDRAKGTGERVSPLQERLELINMGFTLMSTRVREIERRRDELHEKVTYLQSQSMRNNLSYLHFSR</sequence>